<evidence type="ECO:0000313" key="3">
    <source>
        <dbReference type="EMBL" id="MDV3662610.1"/>
    </source>
</evidence>
<accession>A0AAE4NVF3</accession>
<dbReference type="Gene3D" id="1.20.1600.10">
    <property type="entry name" value="Outer membrane efflux proteins (OEP)"/>
    <property type="match status" value="1"/>
</dbReference>
<feature type="transmembrane region" description="Helical" evidence="2">
    <location>
        <begin position="38"/>
        <end position="57"/>
    </location>
</feature>
<dbReference type="PANTHER" id="PTHR30203:SF24">
    <property type="entry name" value="BLR4935 PROTEIN"/>
    <property type="match status" value="1"/>
</dbReference>
<keyword evidence="2" id="KW-0812">Transmembrane</keyword>
<name>A0AAE4NVF3_9FLAO</name>
<evidence type="ECO:0000313" key="4">
    <source>
        <dbReference type="Proteomes" id="UP001189000"/>
    </source>
</evidence>
<dbReference type="InterPro" id="IPR003423">
    <property type="entry name" value="OMP_efflux"/>
</dbReference>
<sequence length="458" mass="50991">MKHHNKSQMSKITTIFDITSAPFNKSRSVESKKKQMKLNIHTIIIAAIAFLGMSGIAKAQQKELLSFDEYLSMVGKKNLTYAAQKYNVSMAEASIQTANMFPDPQLDMEGSNNGVSKNMGYTYGSSLGWTLELGGKRRARVDLAKNQSELSRILLLDFFRNLRADASLGYVEALKSKALLDVQQDSYKNMLQLSKSDSIRYRLGTISLVTSKQSKLEAASLLNSVYQAESTEQQAITALSVFLSDNELTGRDVDGDFNAFNRDFGIEDLLTQALNERADLLAAKQNTQVAKSQINLERANRKIDLGLTAGVSHNTTATNEIAPSPAVNAVKLGVSIPLKFSNNRNAGLKIAEMAHSQSQLEYQQVEQSIRAEVMQAYQQYIATQKQVKQFHNGMLTEAKNILDGIIYSYKRGESSILEVLNAQRTYNDVRKDYYQALADNATALIELERKTGIWDISF</sequence>
<organism evidence="3 4">
    <name type="scientific">Elizabethkingia anophelis</name>
    <dbReference type="NCBI Taxonomy" id="1117645"/>
    <lineage>
        <taxon>Bacteria</taxon>
        <taxon>Pseudomonadati</taxon>
        <taxon>Bacteroidota</taxon>
        <taxon>Flavobacteriia</taxon>
        <taxon>Flavobacteriales</taxon>
        <taxon>Weeksellaceae</taxon>
        <taxon>Elizabethkingia</taxon>
    </lineage>
</organism>
<dbReference type="Pfam" id="PF02321">
    <property type="entry name" value="OEP"/>
    <property type="match status" value="2"/>
</dbReference>
<evidence type="ECO:0000256" key="1">
    <source>
        <dbReference type="ARBA" id="ARBA00007613"/>
    </source>
</evidence>
<dbReference type="AlphaFoldDB" id="A0AAE4NVF3"/>
<keyword evidence="2" id="KW-0472">Membrane</keyword>
<dbReference type="InterPro" id="IPR010131">
    <property type="entry name" value="MdtP/NodT-like"/>
</dbReference>
<dbReference type="Proteomes" id="UP001189000">
    <property type="component" value="Unassembled WGS sequence"/>
</dbReference>
<dbReference type="PANTHER" id="PTHR30203">
    <property type="entry name" value="OUTER MEMBRANE CATION EFFLUX PROTEIN"/>
    <property type="match status" value="1"/>
</dbReference>
<dbReference type="GO" id="GO:0015562">
    <property type="term" value="F:efflux transmembrane transporter activity"/>
    <property type="evidence" value="ECO:0007669"/>
    <property type="project" value="InterPro"/>
</dbReference>
<keyword evidence="2" id="KW-1133">Transmembrane helix</keyword>
<gene>
    <name evidence="3" type="ORF">CMU51_00870</name>
</gene>
<reference evidence="3" key="1">
    <citation type="submission" date="2023-02" db="EMBL/GenBank/DDBJ databases">
        <title>Elizabethkingia anophelis draft genomes.</title>
        <authorList>
            <person name="Nicholson A.C."/>
            <person name="Whitney A.M."/>
            <person name="Humrighouse B.W."/>
            <person name="Villarma A."/>
            <person name="Bell M."/>
            <person name="Mcquiston J."/>
        </authorList>
    </citation>
    <scope>NUCLEOTIDE SEQUENCE</scope>
    <source>
        <strain evidence="3">B4955</strain>
    </source>
</reference>
<proteinExistence type="inferred from homology"/>
<dbReference type="EMBL" id="NWGY01000001">
    <property type="protein sequence ID" value="MDV3662610.1"/>
    <property type="molecule type" value="Genomic_DNA"/>
</dbReference>
<comment type="similarity">
    <text evidence="1">Belongs to the outer membrane factor (OMF) (TC 1.B.17) family.</text>
</comment>
<comment type="caution">
    <text evidence="3">The sequence shown here is derived from an EMBL/GenBank/DDBJ whole genome shotgun (WGS) entry which is preliminary data.</text>
</comment>
<dbReference type="SUPFAM" id="SSF56954">
    <property type="entry name" value="Outer membrane efflux proteins (OEP)"/>
    <property type="match status" value="1"/>
</dbReference>
<protein>
    <submittedName>
        <fullName evidence="3">Transporter</fullName>
    </submittedName>
</protein>
<evidence type="ECO:0000256" key="2">
    <source>
        <dbReference type="SAM" id="Phobius"/>
    </source>
</evidence>